<dbReference type="NCBIfam" id="TIGR03083">
    <property type="entry name" value="maleylpyruvate isomerase family mycothiol-dependent enzyme"/>
    <property type="match status" value="1"/>
</dbReference>
<proteinExistence type="predicted"/>
<dbReference type="InterPro" id="IPR036527">
    <property type="entry name" value="SCP2_sterol-bd_dom_sf"/>
</dbReference>
<dbReference type="Proteomes" id="UP000320461">
    <property type="component" value="Unassembled WGS sequence"/>
</dbReference>
<dbReference type="RefSeq" id="WP_229747529.1">
    <property type="nucleotide sequence ID" value="NZ_BJLQ01000002.1"/>
</dbReference>
<organism evidence="1 2">
    <name type="scientific">Cellulomonas gelida</name>
    <dbReference type="NCBI Taxonomy" id="1712"/>
    <lineage>
        <taxon>Bacteria</taxon>
        <taxon>Bacillati</taxon>
        <taxon>Actinomycetota</taxon>
        <taxon>Actinomycetes</taxon>
        <taxon>Micrococcales</taxon>
        <taxon>Cellulomonadaceae</taxon>
        <taxon>Cellulomonas</taxon>
    </lineage>
</organism>
<evidence type="ECO:0000313" key="1">
    <source>
        <dbReference type="EMBL" id="GEA82922.1"/>
    </source>
</evidence>
<comment type="caution">
    <text evidence="1">The sequence shown here is derived from an EMBL/GenBank/DDBJ whole genome shotgun (WGS) entry which is preliminary data.</text>
</comment>
<dbReference type="NCBIfam" id="TIGR03085">
    <property type="entry name" value="TIGR03085 family metal-binding protein"/>
    <property type="match status" value="1"/>
</dbReference>
<keyword evidence="2" id="KW-1185">Reference proteome</keyword>
<dbReference type="Gene3D" id="3.30.1050.20">
    <property type="match status" value="1"/>
</dbReference>
<dbReference type="SUPFAM" id="SSF55718">
    <property type="entry name" value="SCP-like"/>
    <property type="match status" value="1"/>
</dbReference>
<evidence type="ECO:0000313" key="2">
    <source>
        <dbReference type="Proteomes" id="UP000320461"/>
    </source>
</evidence>
<sequence length="218" mass="22864">MASMTWHETLRADLTDALRAATPDAPTLCEGWQARHLAAHVVLRESSLRVGAGIAVPALAGAAERAIDELAQTATTPEGYAALVDRVAAGPSRWHPMSVAGDAANLVEFYVHGEDVRRGAGPVPPRELDPALADALWKDVRRFARARTHKVPVGLVLVNADGPRARVKGPKGEHGTVVVRGDAGELVLWLSGRGAASTVVAQGAPVDVALLAARFPLP</sequence>
<dbReference type="InterPro" id="IPR034660">
    <property type="entry name" value="DinB/YfiT-like"/>
</dbReference>
<protein>
    <submittedName>
        <fullName evidence="1">TIGR03085 family protein</fullName>
    </submittedName>
</protein>
<name>A0A4Y3KG23_9CELL</name>
<dbReference type="InterPro" id="IPR017519">
    <property type="entry name" value="CHP03085"/>
</dbReference>
<dbReference type="SUPFAM" id="SSF109854">
    <property type="entry name" value="DinB/YfiT-like putative metalloenzymes"/>
    <property type="match status" value="1"/>
</dbReference>
<dbReference type="AlphaFoldDB" id="A0A4Y3KG23"/>
<dbReference type="EMBL" id="BJLQ01000002">
    <property type="protein sequence ID" value="GEA82922.1"/>
    <property type="molecule type" value="Genomic_DNA"/>
</dbReference>
<reference evidence="1 2" key="1">
    <citation type="submission" date="2019-06" db="EMBL/GenBank/DDBJ databases">
        <title>Whole genome shotgun sequence of Cellulomonas gelida NBRC 3748.</title>
        <authorList>
            <person name="Hosoyama A."/>
            <person name="Uohara A."/>
            <person name="Ohji S."/>
            <person name="Ichikawa N."/>
        </authorList>
    </citation>
    <scope>NUCLEOTIDE SEQUENCE [LARGE SCALE GENOMIC DNA]</scope>
    <source>
        <strain evidence="1 2">NBRC 3748</strain>
    </source>
</reference>
<accession>A0A4Y3KG23</accession>
<gene>
    <name evidence="1" type="ORF">CGE01nite_01730</name>
</gene>
<dbReference type="InterPro" id="IPR017517">
    <property type="entry name" value="Maleyloyr_isom"/>
</dbReference>